<evidence type="ECO:0000256" key="10">
    <source>
        <dbReference type="ARBA" id="ARBA00023310"/>
    </source>
</evidence>
<name>A0ABY7JNX2_9FIRM</name>
<comment type="similarity">
    <text evidence="1 13 14">Belongs to the ATPase B chain family.</text>
</comment>
<comment type="function">
    <text evidence="13">Component of the F(0) channel, it forms part of the peripheral stalk, linking F(1) to F(0).</text>
</comment>
<dbReference type="InterPro" id="IPR005864">
    <property type="entry name" value="ATP_synth_F0_bsu_bac"/>
</dbReference>
<comment type="function">
    <text evidence="11 13">F(1)F(0) ATP synthase produces ATP from ADP in the presence of a proton or sodium gradient. F-type ATPases consist of two structural domains, F(1) containing the extramembraneous catalytic core and F(0) containing the membrane proton channel, linked together by a central stalk and a peripheral stalk. During catalysis, ATP synthesis in the catalytic domain of F(1) is coupled via a rotary mechanism of the central stalk subunits to proton translocation.</text>
</comment>
<dbReference type="HAMAP" id="MF_01398">
    <property type="entry name" value="ATP_synth_b_bprime"/>
    <property type="match status" value="1"/>
</dbReference>
<feature type="transmembrane region" description="Helical" evidence="13">
    <location>
        <begin position="6"/>
        <end position="27"/>
    </location>
</feature>
<dbReference type="InterPro" id="IPR028987">
    <property type="entry name" value="ATP_synth_B-like_membr_sf"/>
</dbReference>
<dbReference type="InterPro" id="IPR050059">
    <property type="entry name" value="ATP_synthase_B_chain"/>
</dbReference>
<dbReference type="Pfam" id="PF00430">
    <property type="entry name" value="ATP-synt_B"/>
    <property type="match status" value="1"/>
</dbReference>
<evidence type="ECO:0000256" key="12">
    <source>
        <dbReference type="ARBA" id="ARBA00037847"/>
    </source>
</evidence>
<evidence type="ECO:0000256" key="15">
    <source>
        <dbReference type="SAM" id="Coils"/>
    </source>
</evidence>
<evidence type="ECO:0000256" key="1">
    <source>
        <dbReference type="ARBA" id="ARBA00005513"/>
    </source>
</evidence>
<keyword evidence="8 13" id="KW-0406">Ion transport</keyword>
<evidence type="ECO:0000256" key="8">
    <source>
        <dbReference type="ARBA" id="ARBA00023065"/>
    </source>
</evidence>
<organism evidence="16 17">
    <name type="scientific">Peptostreptococcus equinus</name>
    <dbReference type="NCBI Taxonomy" id="3003601"/>
    <lineage>
        <taxon>Bacteria</taxon>
        <taxon>Bacillati</taxon>
        <taxon>Bacillota</taxon>
        <taxon>Clostridia</taxon>
        <taxon>Peptostreptococcales</taxon>
        <taxon>Peptostreptococcaceae</taxon>
        <taxon>Peptostreptococcus</taxon>
    </lineage>
</organism>
<keyword evidence="3 13" id="KW-1003">Cell membrane</keyword>
<accession>A0ABY7JNX2</accession>
<feature type="coiled-coil region" evidence="15">
    <location>
        <begin position="79"/>
        <end position="132"/>
    </location>
</feature>
<dbReference type="Proteomes" id="UP001164187">
    <property type="component" value="Chromosome"/>
</dbReference>
<evidence type="ECO:0000313" key="16">
    <source>
        <dbReference type="EMBL" id="WAW15070.1"/>
    </source>
</evidence>
<evidence type="ECO:0000256" key="3">
    <source>
        <dbReference type="ARBA" id="ARBA00022475"/>
    </source>
</evidence>
<dbReference type="InterPro" id="IPR002146">
    <property type="entry name" value="ATP_synth_b/b'su_bac/chlpt"/>
</dbReference>
<evidence type="ECO:0000256" key="9">
    <source>
        <dbReference type="ARBA" id="ARBA00023136"/>
    </source>
</evidence>
<sequence length="166" mass="19247">MEFKPLVGLSYEYFFTLANTLIIFLILKKILFKPVLKILDEREQSIKNSIEVGEKAKEEGLKFKEEYETKLNTATNEGHQIVENAKQRAEKKYESIVDEARVEAENIKTKAYDNIEKDKQKAFNDIKNEISEMAVMAASKIIEKDLDENKHKDLIDDFIKEVGDVK</sequence>
<dbReference type="SUPFAM" id="SSF81573">
    <property type="entry name" value="F1F0 ATP synthase subunit B, membrane domain"/>
    <property type="match status" value="1"/>
</dbReference>
<comment type="subunit">
    <text evidence="13">F-type ATPases have 2 components, F(1) - the catalytic core - and F(0) - the membrane proton channel. F(1) has five subunits: alpha(3), beta(3), gamma(1), delta(1), epsilon(1). F(0) has three main subunits: a(1), b(2) and c(10-14). The alpha and beta chains form an alternating ring which encloses part of the gamma chain. F(1) is attached to F(0) by a central stalk formed by the gamma and epsilon chains, while a peripheral stalk is formed by the delta and b chains.</text>
</comment>
<evidence type="ECO:0000256" key="11">
    <source>
        <dbReference type="ARBA" id="ARBA00025198"/>
    </source>
</evidence>
<gene>
    <name evidence="13" type="primary">atpF</name>
    <name evidence="16" type="ORF">O0R46_01085</name>
</gene>
<evidence type="ECO:0000256" key="6">
    <source>
        <dbReference type="ARBA" id="ARBA00022781"/>
    </source>
</evidence>
<dbReference type="RefSeq" id="WP_269311763.1">
    <property type="nucleotide sequence ID" value="NZ_CP114052.1"/>
</dbReference>
<dbReference type="NCBIfam" id="NF009992">
    <property type="entry name" value="PRK13461.1"/>
    <property type="match status" value="1"/>
</dbReference>
<keyword evidence="10 13" id="KW-0066">ATP synthesis</keyword>
<keyword evidence="15" id="KW-0175">Coiled coil</keyword>
<reference evidence="16" key="1">
    <citation type="submission" date="2022-12" db="EMBL/GenBank/DDBJ databases">
        <title>Peptostreptococcus.</title>
        <authorList>
            <person name="Lee S.H."/>
        </authorList>
    </citation>
    <scope>NUCLEOTIDE SEQUENCE</scope>
    <source>
        <strain evidence="16">CBA3647</strain>
    </source>
</reference>
<dbReference type="PANTHER" id="PTHR33445:SF1">
    <property type="entry name" value="ATP SYNTHASE SUBUNIT B"/>
    <property type="match status" value="1"/>
</dbReference>
<comment type="subcellular location">
    <subcellularLocation>
        <location evidence="13">Cell membrane</location>
        <topology evidence="13">Single-pass membrane protein</topology>
    </subcellularLocation>
    <subcellularLocation>
        <location evidence="12">Endomembrane system</location>
        <topology evidence="12">Single-pass membrane protein</topology>
    </subcellularLocation>
</comment>
<evidence type="ECO:0000256" key="4">
    <source>
        <dbReference type="ARBA" id="ARBA00022547"/>
    </source>
</evidence>
<keyword evidence="9 13" id="KW-0472">Membrane</keyword>
<dbReference type="CDD" id="cd06503">
    <property type="entry name" value="ATP-synt_Fo_b"/>
    <property type="match status" value="1"/>
</dbReference>
<keyword evidence="17" id="KW-1185">Reference proteome</keyword>
<protein>
    <recommendedName>
        <fullName evidence="13">ATP synthase subunit b</fullName>
    </recommendedName>
    <alternativeName>
        <fullName evidence="13">ATP synthase F(0) sector subunit b</fullName>
    </alternativeName>
    <alternativeName>
        <fullName evidence="13">ATPase subunit I</fullName>
    </alternativeName>
    <alternativeName>
        <fullName evidence="13">F-type ATPase subunit b</fullName>
        <shortName evidence="13">F-ATPase subunit b</shortName>
    </alternativeName>
</protein>
<dbReference type="PANTHER" id="PTHR33445">
    <property type="entry name" value="ATP SYNTHASE SUBUNIT B', CHLOROPLASTIC"/>
    <property type="match status" value="1"/>
</dbReference>
<proteinExistence type="inferred from homology"/>
<evidence type="ECO:0000256" key="7">
    <source>
        <dbReference type="ARBA" id="ARBA00022989"/>
    </source>
</evidence>
<dbReference type="Gene3D" id="6.10.250.1580">
    <property type="match status" value="1"/>
</dbReference>
<keyword evidence="4 13" id="KW-0138">CF(0)</keyword>
<evidence type="ECO:0000313" key="17">
    <source>
        <dbReference type="Proteomes" id="UP001164187"/>
    </source>
</evidence>
<keyword evidence="2 13" id="KW-0813">Transport</keyword>
<keyword evidence="7 13" id="KW-1133">Transmembrane helix</keyword>
<dbReference type="EMBL" id="CP114052">
    <property type="protein sequence ID" value="WAW15070.1"/>
    <property type="molecule type" value="Genomic_DNA"/>
</dbReference>
<keyword evidence="6 13" id="KW-0375">Hydrogen ion transport</keyword>
<evidence type="ECO:0000256" key="13">
    <source>
        <dbReference type="HAMAP-Rule" id="MF_01398"/>
    </source>
</evidence>
<evidence type="ECO:0000256" key="2">
    <source>
        <dbReference type="ARBA" id="ARBA00022448"/>
    </source>
</evidence>
<evidence type="ECO:0000256" key="5">
    <source>
        <dbReference type="ARBA" id="ARBA00022692"/>
    </source>
</evidence>
<evidence type="ECO:0000256" key="14">
    <source>
        <dbReference type="RuleBase" id="RU003848"/>
    </source>
</evidence>
<dbReference type="NCBIfam" id="TIGR01144">
    <property type="entry name" value="ATP_synt_b"/>
    <property type="match status" value="1"/>
</dbReference>
<keyword evidence="5 13" id="KW-0812">Transmembrane</keyword>